<accession>A0A344LNK3</accession>
<dbReference type="EMBL" id="CP030261">
    <property type="protein sequence ID" value="AXB55495.1"/>
    <property type="molecule type" value="Genomic_DNA"/>
</dbReference>
<keyword evidence="1" id="KW-0963">Cytoplasm</keyword>
<keyword evidence="7" id="KW-1185">Reference proteome</keyword>
<dbReference type="Gene3D" id="1.20.120.450">
    <property type="entry name" value="dinb family like domain"/>
    <property type="match status" value="1"/>
</dbReference>
<feature type="domain" description="DinB-like" evidence="5">
    <location>
        <begin position="35"/>
        <end position="171"/>
    </location>
</feature>
<dbReference type="OrthoDB" id="9796039at2"/>
<evidence type="ECO:0000259" key="5">
    <source>
        <dbReference type="Pfam" id="PF12867"/>
    </source>
</evidence>
<evidence type="ECO:0000256" key="1">
    <source>
        <dbReference type="ARBA" id="ARBA00022490"/>
    </source>
</evidence>
<dbReference type="GO" id="GO:0046872">
    <property type="term" value="F:metal ion binding"/>
    <property type="evidence" value="ECO:0007669"/>
    <property type="project" value="UniProtKB-KW"/>
</dbReference>
<dbReference type="GO" id="GO:0016787">
    <property type="term" value="F:hydrolase activity"/>
    <property type="evidence" value="ECO:0007669"/>
    <property type="project" value="UniProtKB-KW"/>
</dbReference>
<protein>
    <submittedName>
        <fullName evidence="6">Putative metal-dependent hydrolase</fullName>
    </submittedName>
</protein>
<dbReference type="InterPro" id="IPR023774">
    <property type="entry name" value="Put_metal_dep_hydrolase_YfiT"/>
</dbReference>
<sequence length="181" mass="21123">MTELDLEKLKYPIGKFTAPNNYSAAYLSEKISEIETFPARLEKEVIHLTDDQLDTPYRPEGWTVRQVIHHCAESHMNCYIRIKWALTENNPVIKAYDEVLWSELNDNLSMPIKPTLDLLKGLHFRLAYIMKSLSESDLEKTFVHPSDNSENKIKKIIGSYAWHGNHHLAHITSLKNYKNWE</sequence>
<dbReference type="KEGG" id="ffl:HYN86_02320"/>
<dbReference type="InterPro" id="IPR034660">
    <property type="entry name" value="DinB/YfiT-like"/>
</dbReference>
<evidence type="ECO:0000256" key="3">
    <source>
        <dbReference type="ARBA" id="ARBA00022801"/>
    </source>
</evidence>
<gene>
    <name evidence="6" type="ORF">HYN86_02320</name>
</gene>
<dbReference type="Proteomes" id="UP000251561">
    <property type="component" value="Chromosome"/>
</dbReference>
<dbReference type="SUPFAM" id="SSF109854">
    <property type="entry name" value="DinB/YfiT-like putative metalloenzymes"/>
    <property type="match status" value="1"/>
</dbReference>
<evidence type="ECO:0000313" key="6">
    <source>
        <dbReference type="EMBL" id="AXB55495.1"/>
    </source>
</evidence>
<dbReference type="NCBIfam" id="NF009807">
    <property type="entry name" value="PRK13291.1"/>
    <property type="match status" value="1"/>
</dbReference>
<dbReference type="RefSeq" id="WP_113676592.1">
    <property type="nucleotide sequence ID" value="NZ_CP030261.1"/>
</dbReference>
<reference evidence="6 7" key="1">
    <citation type="submission" date="2018-06" db="EMBL/GenBank/DDBJ databases">
        <title>Genome sequencing of Flavobacterium.</title>
        <authorList>
            <person name="Baek M.-G."/>
            <person name="Yi H."/>
        </authorList>
    </citation>
    <scope>NUCLEOTIDE SEQUENCE [LARGE SCALE GENOMIC DNA]</scope>
    <source>
        <strain evidence="6 7">HYN0086</strain>
    </source>
</reference>
<evidence type="ECO:0000313" key="7">
    <source>
        <dbReference type="Proteomes" id="UP000251561"/>
    </source>
</evidence>
<dbReference type="InterPro" id="IPR024775">
    <property type="entry name" value="DinB-like"/>
</dbReference>
<evidence type="ECO:0000256" key="2">
    <source>
        <dbReference type="ARBA" id="ARBA00022723"/>
    </source>
</evidence>
<proteinExistence type="inferred from homology"/>
<dbReference type="AlphaFoldDB" id="A0A344LNK3"/>
<keyword evidence="2" id="KW-0479">Metal-binding</keyword>
<keyword evidence="3 6" id="KW-0378">Hydrolase</keyword>
<dbReference type="Pfam" id="PF12867">
    <property type="entry name" value="DinB_2"/>
    <property type="match status" value="1"/>
</dbReference>
<dbReference type="HAMAP" id="MF_01256">
    <property type="entry name" value="YfiT_hydrol"/>
    <property type="match status" value="1"/>
</dbReference>
<keyword evidence="4" id="KW-0862">Zinc</keyword>
<evidence type="ECO:0000256" key="4">
    <source>
        <dbReference type="ARBA" id="ARBA00022833"/>
    </source>
</evidence>
<organism evidence="6 7">
    <name type="scientific">Flavobacterium fluviale</name>
    <dbReference type="NCBI Taxonomy" id="2249356"/>
    <lineage>
        <taxon>Bacteria</taxon>
        <taxon>Pseudomonadati</taxon>
        <taxon>Bacteroidota</taxon>
        <taxon>Flavobacteriia</taxon>
        <taxon>Flavobacteriales</taxon>
        <taxon>Flavobacteriaceae</taxon>
        <taxon>Flavobacterium</taxon>
    </lineage>
</organism>
<name>A0A344LNK3_9FLAO</name>